<dbReference type="Pfam" id="PF02351">
    <property type="entry name" value="GDNF"/>
    <property type="match status" value="1"/>
</dbReference>
<dbReference type="OrthoDB" id="5950623at2759"/>
<dbReference type="GO" id="GO:0005886">
    <property type="term" value="C:plasma membrane"/>
    <property type="evidence" value="ECO:0007669"/>
    <property type="project" value="UniProtKB-SubCell"/>
</dbReference>
<dbReference type="EMBL" id="JAPWDV010000002">
    <property type="protein sequence ID" value="KAJ6219604.1"/>
    <property type="molecule type" value="Genomic_DNA"/>
</dbReference>
<feature type="signal peptide" evidence="6">
    <location>
        <begin position="1"/>
        <end position="30"/>
    </location>
</feature>
<keyword evidence="3 6" id="KW-0732">Signal</keyword>
<name>A0A9Q0M5U3_BLOTA</name>
<evidence type="ECO:0000313" key="9">
    <source>
        <dbReference type="Proteomes" id="UP001142055"/>
    </source>
</evidence>
<evidence type="ECO:0000256" key="5">
    <source>
        <dbReference type="ARBA" id="ARBA00023180"/>
    </source>
</evidence>
<dbReference type="InterPro" id="IPR016017">
    <property type="entry name" value="GDNF/GAS1"/>
</dbReference>
<proteinExistence type="predicted"/>
<accession>A0A9Q0M5U3</accession>
<reference evidence="8" key="1">
    <citation type="submission" date="2022-12" db="EMBL/GenBank/DDBJ databases">
        <title>Genome assemblies of Blomia tropicalis.</title>
        <authorList>
            <person name="Cui Y."/>
        </authorList>
    </citation>
    <scope>NUCLEOTIDE SEQUENCE</scope>
    <source>
        <tissue evidence="8">Adult mites</tissue>
    </source>
</reference>
<dbReference type="OMA" id="YHRLCRP"/>
<keyword evidence="5" id="KW-0325">Glycoprotein</keyword>
<evidence type="ECO:0000259" key="7">
    <source>
        <dbReference type="Pfam" id="PF02351"/>
    </source>
</evidence>
<evidence type="ECO:0000313" key="8">
    <source>
        <dbReference type="EMBL" id="KAJ6219604.1"/>
    </source>
</evidence>
<gene>
    <name evidence="8" type="ORF">RDWZM_005416</name>
</gene>
<dbReference type="Proteomes" id="UP001142055">
    <property type="component" value="Chromosome 2"/>
</dbReference>
<comment type="caution">
    <text evidence="8">The sequence shown here is derived from an EMBL/GenBank/DDBJ whole genome shotgun (WGS) entry which is preliminary data.</text>
</comment>
<keyword evidence="2" id="KW-1003">Cell membrane</keyword>
<organism evidence="8 9">
    <name type="scientific">Blomia tropicalis</name>
    <name type="common">Mite</name>
    <dbReference type="NCBI Taxonomy" id="40697"/>
    <lineage>
        <taxon>Eukaryota</taxon>
        <taxon>Metazoa</taxon>
        <taxon>Ecdysozoa</taxon>
        <taxon>Arthropoda</taxon>
        <taxon>Chelicerata</taxon>
        <taxon>Arachnida</taxon>
        <taxon>Acari</taxon>
        <taxon>Acariformes</taxon>
        <taxon>Sarcoptiformes</taxon>
        <taxon>Astigmata</taxon>
        <taxon>Glycyphagoidea</taxon>
        <taxon>Echimyopodidae</taxon>
        <taxon>Blomia</taxon>
    </lineage>
</organism>
<evidence type="ECO:0000256" key="2">
    <source>
        <dbReference type="ARBA" id="ARBA00022475"/>
    </source>
</evidence>
<keyword evidence="9" id="KW-1185">Reference proteome</keyword>
<dbReference type="GO" id="GO:0051726">
    <property type="term" value="P:regulation of cell cycle"/>
    <property type="evidence" value="ECO:0007669"/>
    <property type="project" value="InterPro"/>
</dbReference>
<protein>
    <recommendedName>
        <fullName evidence="7">GDNF/GAS1 domain-containing protein</fullName>
    </recommendedName>
</protein>
<evidence type="ECO:0000256" key="1">
    <source>
        <dbReference type="ARBA" id="ARBA00004236"/>
    </source>
</evidence>
<feature type="domain" description="GDNF/GAS1" evidence="7">
    <location>
        <begin position="125"/>
        <end position="198"/>
    </location>
</feature>
<dbReference type="AlphaFoldDB" id="A0A9Q0M5U3"/>
<dbReference type="PANTHER" id="PTHR16840">
    <property type="entry name" value="GROWTH ARREST-SPECIFIC PROTEIN 1"/>
    <property type="match status" value="1"/>
</dbReference>
<dbReference type="PANTHER" id="PTHR16840:SF3">
    <property type="entry name" value="GROWTH ARREST-SPECIFIC PROTEIN 1"/>
    <property type="match status" value="1"/>
</dbReference>
<comment type="subcellular location">
    <subcellularLocation>
        <location evidence="1">Cell membrane</location>
    </subcellularLocation>
</comment>
<dbReference type="InterPro" id="IPR039596">
    <property type="entry name" value="GAS1"/>
</dbReference>
<keyword evidence="4" id="KW-0472">Membrane</keyword>
<sequence>MEYSNVWWNKTPVYCLITLIIVILFDIAESIPCHEAHAKCAYRAGCGLSLQSYMVECSGLIAGQTDRCNARCENALVSLVSSDEGAELVQCDCEGSKYCEKSKKRIEVCRPAVYTATAKDSIVSCTTARWICMSDVLCRTALEYYHIHCRGLFHGNKCSYRCKNSLSILERQEKAAKLRTCYCDGSEDFPCKRVKYNTERYCYSRIPAHIDIMELEPIEEPDNSIEVSIHHGRRHNGRYKKTRLHSIGSSNERLRPMIQLVFTTIFASIFVQIRL</sequence>
<feature type="chain" id="PRO_5040306156" description="GDNF/GAS1 domain-containing protein" evidence="6">
    <location>
        <begin position="31"/>
        <end position="275"/>
    </location>
</feature>
<evidence type="ECO:0000256" key="4">
    <source>
        <dbReference type="ARBA" id="ARBA00023136"/>
    </source>
</evidence>
<evidence type="ECO:0000256" key="6">
    <source>
        <dbReference type="SAM" id="SignalP"/>
    </source>
</evidence>
<evidence type="ECO:0000256" key="3">
    <source>
        <dbReference type="ARBA" id="ARBA00022729"/>
    </source>
</evidence>